<dbReference type="PANTHER" id="PTHR30537:SF3">
    <property type="entry name" value="TRANSCRIPTIONAL REGULATORY PROTEIN"/>
    <property type="match status" value="1"/>
</dbReference>
<dbReference type="PANTHER" id="PTHR30537">
    <property type="entry name" value="HTH-TYPE TRANSCRIPTIONAL REGULATOR"/>
    <property type="match status" value="1"/>
</dbReference>
<keyword evidence="7" id="KW-1185">Reference proteome</keyword>
<dbReference type="Gene3D" id="1.10.10.10">
    <property type="entry name" value="Winged helix-like DNA-binding domain superfamily/Winged helix DNA-binding domain"/>
    <property type="match status" value="1"/>
</dbReference>
<dbReference type="EMBL" id="CP089983">
    <property type="protein sequence ID" value="WXB01084.1"/>
    <property type="molecule type" value="Genomic_DNA"/>
</dbReference>
<dbReference type="Pfam" id="PF03466">
    <property type="entry name" value="LysR_substrate"/>
    <property type="match status" value="1"/>
</dbReference>
<evidence type="ECO:0000259" key="5">
    <source>
        <dbReference type="PROSITE" id="PS50931"/>
    </source>
</evidence>
<evidence type="ECO:0000256" key="4">
    <source>
        <dbReference type="ARBA" id="ARBA00023163"/>
    </source>
</evidence>
<dbReference type="InterPro" id="IPR036390">
    <property type="entry name" value="WH_DNA-bd_sf"/>
</dbReference>
<dbReference type="Pfam" id="PF00126">
    <property type="entry name" value="HTH_1"/>
    <property type="match status" value="1"/>
</dbReference>
<dbReference type="InterPro" id="IPR058163">
    <property type="entry name" value="LysR-type_TF_proteobact-type"/>
</dbReference>
<dbReference type="Gene3D" id="3.40.190.290">
    <property type="match status" value="1"/>
</dbReference>
<accession>A0ABZ2KQY5</accession>
<dbReference type="RefSeq" id="WP_394830692.1">
    <property type="nucleotide sequence ID" value="NZ_CP089929.1"/>
</dbReference>
<keyword evidence="3" id="KW-0238">DNA-binding</keyword>
<dbReference type="PROSITE" id="PS50931">
    <property type="entry name" value="HTH_LYSR"/>
    <property type="match status" value="1"/>
</dbReference>
<gene>
    <name evidence="6" type="ORF">LVJ94_29710</name>
</gene>
<dbReference type="InterPro" id="IPR000847">
    <property type="entry name" value="LysR_HTH_N"/>
</dbReference>
<name>A0ABZ2KQY5_9BACT</name>
<feature type="domain" description="HTH lysR-type" evidence="5">
    <location>
        <begin position="1"/>
        <end position="56"/>
    </location>
</feature>
<reference evidence="6" key="1">
    <citation type="submission" date="2021-12" db="EMBL/GenBank/DDBJ databases">
        <title>Discovery of the Pendulisporaceae a myxobacterial family with distinct sporulation behavior and unique specialized metabolism.</title>
        <authorList>
            <person name="Garcia R."/>
            <person name="Popoff A."/>
            <person name="Bader C.D."/>
            <person name="Loehr J."/>
            <person name="Walesch S."/>
            <person name="Walt C."/>
            <person name="Boldt J."/>
            <person name="Bunk B."/>
            <person name="Haeckl F.J.F.P.J."/>
            <person name="Gunesch A.P."/>
            <person name="Birkelbach J."/>
            <person name="Nuebel U."/>
            <person name="Pietschmann T."/>
            <person name="Bach T."/>
            <person name="Mueller R."/>
        </authorList>
    </citation>
    <scope>NUCLEOTIDE SEQUENCE</scope>
    <source>
        <strain evidence="6">MSr11367</strain>
    </source>
</reference>
<protein>
    <submittedName>
        <fullName evidence="6">LysR family transcriptional regulator</fullName>
    </submittedName>
</protein>
<dbReference type="InterPro" id="IPR036388">
    <property type="entry name" value="WH-like_DNA-bd_sf"/>
</dbReference>
<evidence type="ECO:0000256" key="1">
    <source>
        <dbReference type="ARBA" id="ARBA00009437"/>
    </source>
</evidence>
<proteinExistence type="inferred from homology"/>
<organism evidence="6 7">
    <name type="scientific">Pendulispora rubella</name>
    <dbReference type="NCBI Taxonomy" id="2741070"/>
    <lineage>
        <taxon>Bacteria</taxon>
        <taxon>Pseudomonadati</taxon>
        <taxon>Myxococcota</taxon>
        <taxon>Myxococcia</taxon>
        <taxon>Myxococcales</taxon>
        <taxon>Sorangiineae</taxon>
        <taxon>Pendulisporaceae</taxon>
        <taxon>Pendulispora</taxon>
    </lineage>
</organism>
<evidence type="ECO:0000256" key="3">
    <source>
        <dbReference type="ARBA" id="ARBA00023125"/>
    </source>
</evidence>
<comment type="similarity">
    <text evidence="1">Belongs to the LysR transcriptional regulatory family.</text>
</comment>
<dbReference type="SUPFAM" id="SSF46785">
    <property type="entry name" value="Winged helix' DNA-binding domain"/>
    <property type="match status" value="1"/>
</dbReference>
<keyword evidence="4" id="KW-0804">Transcription</keyword>
<dbReference type="SUPFAM" id="SSF53850">
    <property type="entry name" value="Periplasmic binding protein-like II"/>
    <property type="match status" value="1"/>
</dbReference>
<sequence>MDDLRLLTVLAETGSLAEAARRLDVHHASAWRRLGALEGRLGVRLFDRGRHAYVPTPAGEEAVASARRAIGELDELERRLMGRDVRPTGIVRLTTTETLLRLLAPAIVKLRAKHPGIVLEVVTADAFFTLSRDADIALRPAVNAPEHLAARKLATIATAVYASHKYLERRARPMDEHDWLAPDDHLAHLGSARWIDAHVAPDRIVFRASSLPALHAAARAGVGVAALPCYMGDTDPRLARVLPPIEEMASTLWLLTHPDLRRTARVRAVLDLLAARLMRPGRHRELLAGDGVPITARPSR</sequence>
<keyword evidence="2" id="KW-0805">Transcription regulation</keyword>
<evidence type="ECO:0000313" key="7">
    <source>
        <dbReference type="Proteomes" id="UP001374803"/>
    </source>
</evidence>
<evidence type="ECO:0000256" key="2">
    <source>
        <dbReference type="ARBA" id="ARBA00023015"/>
    </source>
</evidence>
<evidence type="ECO:0000313" key="6">
    <source>
        <dbReference type="EMBL" id="WXB01084.1"/>
    </source>
</evidence>
<dbReference type="InterPro" id="IPR005119">
    <property type="entry name" value="LysR_subst-bd"/>
</dbReference>
<dbReference type="Proteomes" id="UP001374803">
    <property type="component" value="Chromosome"/>
</dbReference>